<dbReference type="Proteomes" id="UP000221165">
    <property type="component" value="Unassembled WGS sequence"/>
</dbReference>
<feature type="compositionally biased region" description="Basic and acidic residues" evidence="5">
    <location>
        <begin position="20"/>
        <end position="33"/>
    </location>
</feature>
<evidence type="ECO:0000256" key="2">
    <source>
        <dbReference type="ARBA" id="ARBA00022692"/>
    </source>
</evidence>
<evidence type="ECO:0000259" key="7">
    <source>
        <dbReference type="Pfam" id="PF01061"/>
    </source>
</evidence>
<dbReference type="GO" id="GO:0005524">
    <property type="term" value="F:ATP binding"/>
    <property type="evidence" value="ECO:0007669"/>
    <property type="project" value="UniProtKB-KW"/>
</dbReference>
<keyword evidence="3 6" id="KW-1133">Transmembrane helix</keyword>
<dbReference type="VEuPathDB" id="ToxoDB:CSUI_009674"/>
<dbReference type="GeneID" id="94432997"/>
<comment type="subcellular location">
    <subcellularLocation>
        <location evidence="1">Membrane</location>
        <topology evidence="1">Multi-pass membrane protein</topology>
    </subcellularLocation>
</comment>
<evidence type="ECO:0000313" key="9">
    <source>
        <dbReference type="Proteomes" id="UP000221165"/>
    </source>
</evidence>
<evidence type="ECO:0000256" key="6">
    <source>
        <dbReference type="SAM" id="Phobius"/>
    </source>
</evidence>
<dbReference type="AlphaFoldDB" id="A0A2C6KJ46"/>
<keyword evidence="4 6" id="KW-0472">Membrane</keyword>
<feature type="transmembrane region" description="Helical" evidence="6">
    <location>
        <begin position="107"/>
        <end position="129"/>
    </location>
</feature>
<evidence type="ECO:0000256" key="5">
    <source>
        <dbReference type="SAM" id="MobiDB-lite"/>
    </source>
</evidence>
<accession>A0A2C6KJ46</accession>
<organism evidence="8 9">
    <name type="scientific">Cystoisospora suis</name>
    <dbReference type="NCBI Taxonomy" id="483139"/>
    <lineage>
        <taxon>Eukaryota</taxon>
        <taxon>Sar</taxon>
        <taxon>Alveolata</taxon>
        <taxon>Apicomplexa</taxon>
        <taxon>Conoidasida</taxon>
        <taxon>Coccidia</taxon>
        <taxon>Eucoccidiorida</taxon>
        <taxon>Eimeriorina</taxon>
        <taxon>Sarcocystidae</taxon>
        <taxon>Cystoisospora</taxon>
    </lineage>
</organism>
<proteinExistence type="predicted"/>
<dbReference type="InterPro" id="IPR013525">
    <property type="entry name" value="ABC2_TM"/>
</dbReference>
<reference evidence="8 9" key="1">
    <citation type="journal article" date="2017" name="Int. J. Parasitol.">
        <title>The genome of the protozoan parasite Cystoisospora suis and a reverse vaccinology approach to identify vaccine candidates.</title>
        <authorList>
            <person name="Palmieri N."/>
            <person name="Shrestha A."/>
            <person name="Ruttkowski B."/>
            <person name="Beck T."/>
            <person name="Vogl C."/>
            <person name="Tomley F."/>
            <person name="Blake D.P."/>
            <person name="Joachim A."/>
        </authorList>
    </citation>
    <scope>NUCLEOTIDE SEQUENCE [LARGE SCALE GENOMIC DNA]</scope>
    <source>
        <strain evidence="8 9">Wien I</strain>
    </source>
</reference>
<feature type="transmembrane region" description="Helical" evidence="6">
    <location>
        <begin position="141"/>
        <end position="160"/>
    </location>
</feature>
<keyword evidence="8" id="KW-0067">ATP-binding</keyword>
<evidence type="ECO:0000256" key="1">
    <source>
        <dbReference type="ARBA" id="ARBA00004141"/>
    </source>
</evidence>
<keyword evidence="2 6" id="KW-0812">Transmembrane</keyword>
<protein>
    <submittedName>
        <fullName evidence="8">Atp-binding cassette g family transporter</fullName>
    </submittedName>
</protein>
<evidence type="ECO:0000256" key="4">
    <source>
        <dbReference type="ARBA" id="ARBA00023136"/>
    </source>
</evidence>
<sequence>QLGAGGESEASLRHARRRTRSTELADLSARDGEKVAGEGSQVLAPRARHVPLDVHLSSRAASLLEGGGASQGMLDQIKTEKINILKETWLQFRRSIILLSRDPFSTYVKLFTTLVTALIPSFMFFRLTWDRSDAWNKVSASFYIVLSQALSGLFGVMMSFSKDRPIIQREYEAGKKKTPKDEKDKLLLQEKSILIL</sequence>
<dbReference type="RefSeq" id="XP_067918240.1">
    <property type="nucleotide sequence ID" value="XM_068069786.1"/>
</dbReference>
<dbReference type="GO" id="GO:0140359">
    <property type="term" value="F:ABC-type transporter activity"/>
    <property type="evidence" value="ECO:0007669"/>
    <property type="project" value="InterPro"/>
</dbReference>
<keyword evidence="9" id="KW-1185">Reference proteome</keyword>
<evidence type="ECO:0000256" key="3">
    <source>
        <dbReference type="ARBA" id="ARBA00022989"/>
    </source>
</evidence>
<dbReference type="EMBL" id="MIGC01005857">
    <property type="protein sequence ID" value="PHJ16512.1"/>
    <property type="molecule type" value="Genomic_DNA"/>
</dbReference>
<gene>
    <name evidence="8" type="ORF">CSUI_009674</name>
</gene>
<dbReference type="GO" id="GO:0016020">
    <property type="term" value="C:membrane"/>
    <property type="evidence" value="ECO:0007669"/>
    <property type="project" value="UniProtKB-SubCell"/>
</dbReference>
<name>A0A2C6KJ46_9APIC</name>
<feature type="non-terminal residue" evidence="8">
    <location>
        <position position="1"/>
    </location>
</feature>
<keyword evidence="8" id="KW-0547">Nucleotide-binding</keyword>
<feature type="region of interest" description="Disordered" evidence="5">
    <location>
        <begin position="1"/>
        <end position="33"/>
    </location>
</feature>
<evidence type="ECO:0000313" key="8">
    <source>
        <dbReference type="EMBL" id="PHJ16512.1"/>
    </source>
</evidence>
<feature type="domain" description="ABC-2 type transporter transmembrane" evidence="7">
    <location>
        <begin position="88"/>
        <end position="173"/>
    </location>
</feature>
<comment type="caution">
    <text evidence="8">The sequence shown here is derived from an EMBL/GenBank/DDBJ whole genome shotgun (WGS) entry which is preliminary data.</text>
</comment>
<dbReference type="Pfam" id="PF01061">
    <property type="entry name" value="ABC2_membrane"/>
    <property type="match status" value="1"/>
</dbReference>